<dbReference type="Pfam" id="PF00069">
    <property type="entry name" value="Pkinase"/>
    <property type="match status" value="1"/>
</dbReference>
<protein>
    <recommendedName>
        <fullName evidence="2">cyclin-dependent kinase</fullName>
        <ecNumber evidence="2">2.7.11.22</ecNumber>
    </recommendedName>
</protein>
<evidence type="ECO:0000256" key="11">
    <source>
        <dbReference type="PROSITE-ProRule" id="PRU10141"/>
    </source>
</evidence>
<reference evidence="15 16" key="2">
    <citation type="journal article" date="2007" name="BMC Biol.">
        <title>A 100%-complete sequence reveals unusually simple genomic features in the hot-spring red alga Cyanidioschyzon merolae.</title>
        <authorList>
            <person name="Nozaki H."/>
            <person name="Takano H."/>
            <person name="Misumi O."/>
            <person name="Terasawa K."/>
            <person name="Matsuzaki M."/>
            <person name="Maruyama S."/>
            <person name="Nishida K."/>
            <person name="Yagisawa F."/>
            <person name="Yoshida Y."/>
            <person name="Fujiwara T."/>
            <person name="Takio S."/>
            <person name="Tamura K."/>
            <person name="Chung S.J."/>
            <person name="Nakamura S."/>
            <person name="Kuroiwa H."/>
            <person name="Tanaka K."/>
            <person name="Sato N."/>
            <person name="Kuroiwa T."/>
        </authorList>
    </citation>
    <scope>NUCLEOTIDE SEQUENCE [LARGE SCALE GENOMIC DNA]</scope>
    <source>
        <strain evidence="15 16">10D</strain>
    </source>
</reference>
<dbReference type="PROSITE" id="PS50011">
    <property type="entry name" value="PROTEIN_KINASE_DOM"/>
    <property type="match status" value="1"/>
</dbReference>
<comment type="similarity">
    <text evidence="1">Belongs to the protein kinase superfamily. CMGC Ser/Thr protein kinase family. CDC2/CDKX subfamily.</text>
</comment>
<proteinExistence type="inferred from homology"/>
<dbReference type="CDD" id="cd07829">
    <property type="entry name" value="STKc_CDK_like"/>
    <property type="match status" value="1"/>
</dbReference>
<dbReference type="FunFam" id="3.30.200.20:FF:000124">
    <property type="entry name" value="Cyclin-dependent kinase 4"/>
    <property type="match status" value="1"/>
</dbReference>
<sequence length="368" mass="41709">MERFRRLEVLGQGTYGTVYKALDLQTNRIVALKKTTLSNDDEGIPATTLREVSILRALSDCENIVKLIDVIHAESRGKRPLLYLVFEYAESDLKQYMNRHRGRGKGLPLQQAKCFAYQMLLGLQFCHLRGIMHRDLKPQNILVTNQDRTIKLADFGLGRAFCIPVGRYTHEVVTLWYRAPEILLGTRCYSTPVDIWSVGCILAEMIRGRSLFCGESEIEQLLAIFRVLGTPNEQTWPSVVELRDWHDFPQWKPRPLIQILPDLGESGCKLLSEMLQLDPARRITAADALRHPFFDDVRPLYASATLAVAPPRAMPVLNASDIAARNYNRNLRDHQDSLQLPEDIMVSDTSTGTDENIPPGAENEVMLP</sequence>
<organism evidence="15 16">
    <name type="scientific">Cyanidioschyzon merolae (strain NIES-3377 / 10D)</name>
    <name type="common">Unicellular red alga</name>
    <dbReference type="NCBI Taxonomy" id="280699"/>
    <lineage>
        <taxon>Eukaryota</taxon>
        <taxon>Rhodophyta</taxon>
        <taxon>Bangiophyceae</taxon>
        <taxon>Cyanidiales</taxon>
        <taxon>Cyanidiaceae</taxon>
        <taxon>Cyanidioschyzon</taxon>
    </lineage>
</organism>
<dbReference type="Proteomes" id="UP000007014">
    <property type="component" value="Chromosome 8"/>
</dbReference>
<evidence type="ECO:0000256" key="10">
    <source>
        <dbReference type="ARBA" id="ARBA00048367"/>
    </source>
</evidence>
<keyword evidence="16" id="KW-1185">Reference proteome</keyword>
<dbReference type="GO" id="GO:0004693">
    <property type="term" value="F:cyclin-dependent protein serine/threonine kinase activity"/>
    <property type="evidence" value="ECO:0007669"/>
    <property type="project" value="UniProtKB-EC"/>
</dbReference>
<dbReference type="GO" id="GO:0010468">
    <property type="term" value="P:regulation of gene expression"/>
    <property type="evidence" value="ECO:0007669"/>
    <property type="project" value="TreeGrafter"/>
</dbReference>
<dbReference type="Gene3D" id="1.10.510.10">
    <property type="entry name" value="Transferase(Phosphotransferase) domain 1"/>
    <property type="match status" value="1"/>
</dbReference>
<reference evidence="15 16" key="1">
    <citation type="journal article" date="2004" name="Nature">
        <title>Genome sequence of the ultrasmall unicellular red alga Cyanidioschyzon merolae 10D.</title>
        <authorList>
            <person name="Matsuzaki M."/>
            <person name="Misumi O."/>
            <person name="Shin-i T."/>
            <person name="Maruyama S."/>
            <person name="Takahara M."/>
            <person name="Miyagishima S."/>
            <person name="Mori T."/>
            <person name="Nishida K."/>
            <person name="Yagisawa F."/>
            <person name="Nishida K."/>
            <person name="Yoshida Y."/>
            <person name="Nishimura Y."/>
            <person name="Nakao S."/>
            <person name="Kobayashi T."/>
            <person name="Momoyama Y."/>
            <person name="Higashiyama T."/>
            <person name="Minoda A."/>
            <person name="Sano M."/>
            <person name="Nomoto H."/>
            <person name="Oishi K."/>
            <person name="Hayashi H."/>
            <person name="Ohta F."/>
            <person name="Nishizaka S."/>
            <person name="Haga S."/>
            <person name="Miura S."/>
            <person name="Morishita T."/>
            <person name="Kabeya Y."/>
            <person name="Terasawa K."/>
            <person name="Suzuki Y."/>
            <person name="Ishii Y."/>
            <person name="Asakawa S."/>
            <person name="Takano H."/>
            <person name="Ohta N."/>
            <person name="Kuroiwa H."/>
            <person name="Tanaka K."/>
            <person name="Shimizu N."/>
            <person name="Sugano S."/>
            <person name="Sato N."/>
            <person name="Nozaki H."/>
            <person name="Ogasawara N."/>
            <person name="Kohara Y."/>
            <person name="Kuroiwa T."/>
        </authorList>
    </citation>
    <scope>NUCLEOTIDE SEQUENCE [LARGE SCALE GENOMIC DNA]</scope>
    <source>
        <strain evidence="15 16">10D</strain>
    </source>
</reference>
<dbReference type="Gene3D" id="3.30.200.20">
    <property type="entry name" value="Phosphorylase Kinase, domain 1"/>
    <property type="match status" value="1"/>
</dbReference>
<dbReference type="GO" id="GO:0010389">
    <property type="term" value="P:regulation of G2/M transition of mitotic cell cycle"/>
    <property type="evidence" value="ECO:0007669"/>
    <property type="project" value="TreeGrafter"/>
</dbReference>
<evidence type="ECO:0000256" key="2">
    <source>
        <dbReference type="ARBA" id="ARBA00012425"/>
    </source>
</evidence>
<keyword evidence="7 15" id="KW-0418">Kinase</keyword>
<dbReference type="PROSITE" id="PS00108">
    <property type="entry name" value="PROTEIN_KINASE_ST"/>
    <property type="match status" value="1"/>
</dbReference>
<dbReference type="AlphaFoldDB" id="M1VBQ7"/>
<dbReference type="InterPro" id="IPR011009">
    <property type="entry name" value="Kinase-like_dom_sf"/>
</dbReference>
<keyword evidence="6 11" id="KW-0547">Nucleotide-binding</keyword>
<dbReference type="GO" id="GO:0005524">
    <property type="term" value="F:ATP binding"/>
    <property type="evidence" value="ECO:0007669"/>
    <property type="project" value="UniProtKB-UniRule"/>
</dbReference>
<dbReference type="InterPro" id="IPR008271">
    <property type="entry name" value="Ser/Thr_kinase_AS"/>
</dbReference>
<keyword evidence="5" id="KW-0808">Transferase</keyword>
<feature type="binding site" evidence="11">
    <location>
        <position position="33"/>
    </location>
    <ligand>
        <name>ATP</name>
        <dbReference type="ChEBI" id="CHEBI:30616"/>
    </ligand>
</feature>
<dbReference type="FunFam" id="1.10.510.10:FF:000281">
    <property type="entry name" value="Cyclin-dependent kinase 2"/>
    <property type="match status" value="1"/>
</dbReference>
<dbReference type="GO" id="GO:0030332">
    <property type="term" value="F:cyclin binding"/>
    <property type="evidence" value="ECO:0007669"/>
    <property type="project" value="TreeGrafter"/>
</dbReference>
<dbReference type="GeneID" id="16993455"/>
<dbReference type="GO" id="GO:0005634">
    <property type="term" value="C:nucleus"/>
    <property type="evidence" value="ECO:0007669"/>
    <property type="project" value="TreeGrafter"/>
</dbReference>
<gene>
    <name evidence="15" type="ORF">CYME_CMH128C</name>
</gene>
<dbReference type="GO" id="GO:0000082">
    <property type="term" value="P:G1/S transition of mitotic cell cycle"/>
    <property type="evidence" value="ECO:0007669"/>
    <property type="project" value="TreeGrafter"/>
</dbReference>
<feature type="domain" description="Protein kinase" evidence="14">
    <location>
        <begin position="4"/>
        <end position="294"/>
    </location>
</feature>
<evidence type="ECO:0000256" key="1">
    <source>
        <dbReference type="ARBA" id="ARBA00006485"/>
    </source>
</evidence>
<dbReference type="SUPFAM" id="SSF56112">
    <property type="entry name" value="Protein kinase-like (PK-like)"/>
    <property type="match status" value="1"/>
</dbReference>
<evidence type="ECO:0000256" key="12">
    <source>
        <dbReference type="RuleBase" id="RU000304"/>
    </source>
</evidence>
<dbReference type="PANTHER" id="PTHR24056:SF254">
    <property type="entry name" value="CYCLIN-DEPENDENT KINASE 2"/>
    <property type="match status" value="1"/>
</dbReference>
<comment type="catalytic activity">
    <reaction evidence="9">
        <text>L-threonyl-[protein] + ATP = O-phospho-L-threonyl-[protein] + ADP + H(+)</text>
        <dbReference type="Rhea" id="RHEA:46608"/>
        <dbReference type="Rhea" id="RHEA-COMP:11060"/>
        <dbReference type="Rhea" id="RHEA-COMP:11605"/>
        <dbReference type="ChEBI" id="CHEBI:15378"/>
        <dbReference type="ChEBI" id="CHEBI:30013"/>
        <dbReference type="ChEBI" id="CHEBI:30616"/>
        <dbReference type="ChEBI" id="CHEBI:61977"/>
        <dbReference type="ChEBI" id="CHEBI:456216"/>
        <dbReference type="EC" id="2.7.11.22"/>
    </reaction>
</comment>
<name>M1VBQ7_CYAM1</name>
<dbReference type="STRING" id="280699.M1VBQ7"/>
<dbReference type="InterPro" id="IPR000719">
    <property type="entry name" value="Prot_kinase_dom"/>
</dbReference>
<dbReference type="GO" id="GO:0000307">
    <property type="term" value="C:cyclin-dependent protein kinase holoenzyme complex"/>
    <property type="evidence" value="ECO:0007669"/>
    <property type="project" value="TreeGrafter"/>
</dbReference>
<dbReference type="OrthoDB" id="1732493at2759"/>
<dbReference type="GO" id="GO:0007165">
    <property type="term" value="P:signal transduction"/>
    <property type="evidence" value="ECO:0007669"/>
    <property type="project" value="TreeGrafter"/>
</dbReference>
<dbReference type="KEGG" id="cme:CYME_CMH128C"/>
<comment type="catalytic activity">
    <reaction evidence="10">
        <text>L-seryl-[protein] + ATP = O-phospho-L-seryl-[protein] + ADP + H(+)</text>
        <dbReference type="Rhea" id="RHEA:17989"/>
        <dbReference type="Rhea" id="RHEA-COMP:9863"/>
        <dbReference type="Rhea" id="RHEA-COMP:11604"/>
        <dbReference type="ChEBI" id="CHEBI:15378"/>
        <dbReference type="ChEBI" id="CHEBI:29999"/>
        <dbReference type="ChEBI" id="CHEBI:30616"/>
        <dbReference type="ChEBI" id="CHEBI:83421"/>
        <dbReference type="ChEBI" id="CHEBI:456216"/>
        <dbReference type="EC" id="2.7.11.22"/>
    </reaction>
</comment>
<dbReference type="InterPro" id="IPR017441">
    <property type="entry name" value="Protein_kinase_ATP_BS"/>
</dbReference>
<evidence type="ECO:0000256" key="5">
    <source>
        <dbReference type="ARBA" id="ARBA00022679"/>
    </source>
</evidence>
<evidence type="ECO:0000256" key="3">
    <source>
        <dbReference type="ARBA" id="ARBA00022527"/>
    </source>
</evidence>
<evidence type="ECO:0000256" key="7">
    <source>
        <dbReference type="ARBA" id="ARBA00022777"/>
    </source>
</evidence>
<evidence type="ECO:0000256" key="13">
    <source>
        <dbReference type="SAM" id="MobiDB-lite"/>
    </source>
</evidence>
<dbReference type="SMART" id="SM00220">
    <property type="entry name" value="S_TKc"/>
    <property type="match status" value="1"/>
</dbReference>
<dbReference type="HOGENOM" id="CLU_000288_181_1_1"/>
<dbReference type="Gramene" id="CMH128CT">
    <property type="protein sequence ID" value="CMH128CT"/>
    <property type="gene ID" value="CMH128C"/>
</dbReference>
<dbReference type="OMA" id="NWQIFVP"/>
<evidence type="ECO:0000256" key="8">
    <source>
        <dbReference type="ARBA" id="ARBA00022840"/>
    </source>
</evidence>
<evidence type="ECO:0000313" key="16">
    <source>
        <dbReference type="Proteomes" id="UP000007014"/>
    </source>
</evidence>
<evidence type="ECO:0000256" key="6">
    <source>
        <dbReference type="ARBA" id="ARBA00022741"/>
    </source>
</evidence>
<dbReference type="RefSeq" id="XP_005536088.1">
    <property type="nucleotide sequence ID" value="XM_005536031.1"/>
</dbReference>
<evidence type="ECO:0000313" key="15">
    <source>
        <dbReference type="EMBL" id="BAM79802.1"/>
    </source>
</evidence>
<dbReference type="EC" id="2.7.11.22" evidence="2"/>
<keyword evidence="4" id="KW-0597">Phosphoprotein</keyword>
<dbReference type="PROSITE" id="PS00107">
    <property type="entry name" value="PROTEIN_KINASE_ATP"/>
    <property type="match status" value="1"/>
</dbReference>
<dbReference type="PANTHER" id="PTHR24056">
    <property type="entry name" value="CELL DIVISION PROTEIN KINASE"/>
    <property type="match status" value="1"/>
</dbReference>
<dbReference type="eggNOG" id="KOG0594">
    <property type="taxonomic scope" value="Eukaryota"/>
</dbReference>
<keyword evidence="8 11" id="KW-0067">ATP-binding</keyword>
<evidence type="ECO:0000256" key="4">
    <source>
        <dbReference type="ARBA" id="ARBA00022553"/>
    </source>
</evidence>
<dbReference type="InterPro" id="IPR050108">
    <property type="entry name" value="CDK"/>
</dbReference>
<keyword evidence="3 12" id="KW-0723">Serine/threonine-protein kinase</keyword>
<accession>M1VBQ7</accession>
<dbReference type="EMBL" id="AP006490">
    <property type="protein sequence ID" value="BAM79802.1"/>
    <property type="molecule type" value="Genomic_DNA"/>
</dbReference>
<evidence type="ECO:0000256" key="9">
    <source>
        <dbReference type="ARBA" id="ARBA00047811"/>
    </source>
</evidence>
<evidence type="ECO:0000259" key="14">
    <source>
        <dbReference type="PROSITE" id="PS50011"/>
    </source>
</evidence>
<dbReference type="GO" id="GO:0005737">
    <property type="term" value="C:cytoplasm"/>
    <property type="evidence" value="ECO:0007669"/>
    <property type="project" value="TreeGrafter"/>
</dbReference>
<feature type="region of interest" description="Disordered" evidence="13">
    <location>
        <begin position="347"/>
        <end position="368"/>
    </location>
</feature>